<accession>A0A6A4HNP1</accession>
<evidence type="ECO:0000256" key="1">
    <source>
        <dbReference type="SAM" id="MobiDB-lite"/>
    </source>
</evidence>
<reference evidence="2" key="1">
    <citation type="journal article" date="2019" name="Environ. Microbiol.">
        <title>Fungal ecological strategies reflected in gene transcription - a case study of two litter decomposers.</title>
        <authorList>
            <person name="Barbi F."/>
            <person name="Kohler A."/>
            <person name="Barry K."/>
            <person name="Baskaran P."/>
            <person name="Daum C."/>
            <person name="Fauchery L."/>
            <person name="Ihrmark K."/>
            <person name="Kuo A."/>
            <person name="LaButti K."/>
            <person name="Lipzen A."/>
            <person name="Morin E."/>
            <person name="Grigoriev I.V."/>
            <person name="Henrissat B."/>
            <person name="Lindahl B."/>
            <person name="Martin F."/>
        </authorList>
    </citation>
    <scope>NUCLEOTIDE SEQUENCE</scope>
    <source>
        <strain evidence="2">JB14</strain>
    </source>
</reference>
<dbReference type="OrthoDB" id="3269304at2759"/>
<dbReference type="EMBL" id="ML769480">
    <property type="protein sequence ID" value="KAE9398654.1"/>
    <property type="molecule type" value="Genomic_DNA"/>
</dbReference>
<evidence type="ECO:0000313" key="3">
    <source>
        <dbReference type="Proteomes" id="UP000799118"/>
    </source>
</evidence>
<protein>
    <submittedName>
        <fullName evidence="2">Uncharacterized protein</fullName>
    </submittedName>
</protein>
<name>A0A6A4HNP1_9AGAR</name>
<feature type="compositionally biased region" description="Low complexity" evidence="1">
    <location>
        <begin position="236"/>
        <end position="258"/>
    </location>
</feature>
<feature type="compositionally biased region" description="Basic and acidic residues" evidence="1">
    <location>
        <begin position="315"/>
        <end position="327"/>
    </location>
</feature>
<sequence length="376" mass="41394">MSNTMNTKYLSVGTSGKRFDTTWIPALDEEACKEQFHAKFVTPFETWVDTAIPYNPVAKTISLDETGYPIFPRRVDVVRSTGEDLQNLTEAFLEILYVYDSEKQYGETVPWDQVAQYPTTFYDNVKFPLPVNLRRPTSMDDIHQLEPFHFRRLVQQPDPPEPDSQSTPASSALPSTLTHDPMVGEDIRSTPAAPPTSILPPPQWLLHRILRMERDSAHTKEARVNAPPAPSAVLDSSAHAPTSAQPSTPTPAATATTPLAVEESQANDASEDPDSSPPSLSPNSSALSPSPPPPTVKTPAPRRGRGRKKSTLSADHGEPSGEQEQTKAKGNRKRVNNVAVAGPLGTNEERVLRRSRQNTEESDVVEQPPAKKTRRK</sequence>
<feature type="region of interest" description="Disordered" evidence="1">
    <location>
        <begin position="154"/>
        <end position="201"/>
    </location>
</feature>
<dbReference type="AlphaFoldDB" id="A0A6A4HNP1"/>
<evidence type="ECO:0000313" key="2">
    <source>
        <dbReference type="EMBL" id="KAE9398654.1"/>
    </source>
</evidence>
<keyword evidence="3" id="KW-1185">Reference proteome</keyword>
<feature type="compositionally biased region" description="Polar residues" evidence="1">
    <location>
        <begin position="169"/>
        <end position="178"/>
    </location>
</feature>
<organism evidence="2 3">
    <name type="scientific">Gymnopus androsaceus JB14</name>
    <dbReference type="NCBI Taxonomy" id="1447944"/>
    <lineage>
        <taxon>Eukaryota</taxon>
        <taxon>Fungi</taxon>
        <taxon>Dikarya</taxon>
        <taxon>Basidiomycota</taxon>
        <taxon>Agaricomycotina</taxon>
        <taxon>Agaricomycetes</taxon>
        <taxon>Agaricomycetidae</taxon>
        <taxon>Agaricales</taxon>
        <taxon>Marasmiineae</taxon>
        <taxon>Omphalotaceae</taxon>
        <taxon>Gymnopus</taxon>
    </lineage>
</organism>
<feature type="compositionally biased region" description="Pro residues" evidence="1">
    <location>
        <begin position="192"/>
        <end position="201"/>
    </location>
</feature>
<feature type="region of interest" description="Disordered" evidence="1">
    <location>
        <begin position="217"/>
        <end position="376"/>
    </location>
</feature>
<gene>
    <name evidence="2" type="ORF">BT96DRAFT_940041</name>
</gene>
<dbReference type="Proteomes" id="UP000799118">
    <property type="component" value="Unassembled WGS sequence"/>
</dbReference>
<proteinExistence type="predicted"/>
<feature type="compositionally biased region" description="Basic residues" evidence="1">
    <location>
        <begin position="300"/>
        <end position="310"/>
    </location>
</feature>